<dbReference type="EMBL" id="VIFM01000005">
    <property type="protein sequence ID" value="TQF17595.1"/>
    <property type="molecule type" value="Genomic_DNA"/>
</dbReference>
<organism evidence="2 3">
    <name type="scientific">Myxococcus llanfairpwllgwyngyllgogerychwyrndrobwllllantysiliogogogochensis</name>
    <dbReference type="NCBI Taxonomy" id="2590453"/>
    <lineage>
        <taxon>Bacteria</taxon>
        <taxon>Pseudomonadati</taxon>
        <taxon>Myxococcota</taxon>
        <taxon>Myxococcia</taxon>
        <taxon>Myxococcales</taxon>
        <taxon>Cystobacterineae</taxon>
        <taxon>Myxococcaceae</taxon>
        <taxon>Myxococcus</taxon>
    </lineage>
</organism>
<dbReference type="OrthoDB" id="5383491at2"/>
<keyword evidence="1" id="KW-0472">Membrane</keyword>
<dbReference type="Proteomes" id="UP000315369">
    <property type="component" value="Unassembled WGS sequence"/>
</dbReference>
<evidence type="ECO:0000313" key="2">
    <source>
        <dbReference type="EMBL" id="TQF17595.1"/>
    </source>
</evidence>
<sequence length="135" mass="14518">MATPKRPGSWRYTLGLGGDCQVCGTRLREEPEVTNGERLCLDCARRTLGSKSLPDLASEAALGLMVRGLLFMAVGSVLPMILLSMVLIVLVLGGIGFLLYLGVKHAHLPLPLAVMLGSVVLLTAWFLLSSRSRSR</sequence>
<keyword evidence="1" id="KW-0812">Transmembrane</keyword>
<proteinExistence type="predicted"/>
<comment type="caution">
    <text evidence="2">The sequence shown here is derived from an EMBL/GenBank/DDBJ whole genome shotgun (WGS) entry which is preliminary data.</text>
</comment>
<dbReference type="RefSeq" id="WP_141640680.1">
    <property type="nucleotide sequence ID" value="NZ_VIFM01000005.1"/>
</dbReference>
<keyword evidence="3" id="KW-1185">Reference proteome</keyword>
<gene>
    <name evidence="2" type="ORF">FJV41_02040</name>
</gene>
<feature type="transmembrane region" description="Helical" evidence="1">
    <location>
        <begin position="69"/>
        <end position="102"/>
    </location>
</feature>
<reference evidence="2 3" key="1">
    <citation type="submission" date="2019-06" db="EMBL/GenBank/DDBJ databases">
        <authorList>
            <person name="Livingstone P."/>
            <person name="Whitworth D."/>
        </authorList>
    </citation>
    <scope>NUCLEOTIDE SEQUENCE [LARGE SCALE GENOMIC DNA]</scope>
    <source>
        <strain evidence="2 3">AM401</strain>
    </source>
</reference>
<name>A0A540X8G6_9BACT</name>
<evidence type="ECO:0000256" key="1">
    <source>
        <dbReference type="SAM" id="Phobius"/>
    </source>
</evidence>
<dbReference type="AlphaFoldDB" id="A0A540X8G6"/>
<keyword evidence="1" id="KW-1133">Transmembrane helix</keyword>
<evidence type="ECO:0000313" key="3">
    <source>
        <dbReference type="Proteomes" id="UP000315369"/>
    </source>
</evidence>
<protein>
    <submittedName>
        <fullName evidence="2">TraR/DksA family transcriptional regulator</fullName>
    </submittedName>
</protein>
<feature type="transmembrane region" description="Helical" evidence="1">
    <location>
        <begin position="108"/>
        <end position="128"/>
    </location>
</feature>
<accession>A0A540X8G6</accession>